<dbReference type="EMBL" id="VYYT01000135">
    <property type="protein sequence ID" value="KAK2764649.1"/>
    <property type="molecule type" value="Genomic_DNA"/>
</dbReference>
<protein>
    <submittedName>
        <fullName evidence="1">Uncharacterized protein</fullName>
    </submittedName>
</protein>
<organism evidence="1 2">
    <name type="scientific">Colletotrichum kahawae</name>
    <name type="common">Coffee berry disease fungus</name>
    <dbReference type="NCBI Taxonomy" id="34407"/>
    <lineage>
        <taxon>Eukaryota</taxon>
        <taxon>Fungi</taxon>
        <taxon>Dikarya</taxon>
        <taxon>Ascomycota</taxon>
        <taxon>Pezizomycotina</taxon>
        <taxon>Sordariomycetes</taxon>
        <taxon>Hypocreomycetidae</taxon>
        <taxon>Glomerellales</taxon>
        <taxon>Glomerellaceae</taxon>
        <taxon>Colletotrichum</taxon>
        <taxon>Colletotrichum gloeosporioides species complex</taxon>
    </lineage>
</organism>
<dbReference type="AlphaFoldDB" id="A0AAD9YFM5"/>
<reference evidence="1" key="1">
    <citation type="submission" date="2023-02" db="EMBL/GenBank/DDBJ databases">
        <title>Colletotrichum kahawae CIFC_Que2 genome sequencing and assembly.</title>
        <authorList>
            <person name="Baroncelli R."/>
        </authorList>
    </citation>
    <scope>NUCLEOTIDE SEQUENCE</scope>
    <source>
        <strain evidence="1">CIFC_Que2</strain>
    </source>
</reference>
<sequence length="53" mass="6002">MRCVEMWLPAVRVGSFPVFLIRCVLLASFYVSSAAHCFGPRTNTYTAPLIPRR</sequence>
<gene>
    <name evidence="1" type="ORF">CKAH01_04814</name>
</gene>
<name>A0AAD9YFM5_COLKA</name>
<evidence type="ECO:0000313" key="2">
    <source>
        <dbReference type="Proteomes" id="UP001281614"/>
    </source>
</evidence>
<evidence type="ECO:0000313" key="1">
    <source>
        <dbReference type="EMBL" id="KAK2764649.1"/>
    </source>
</evidence>
<dbReference type="Proteomes" id="UP001281614">
    <property type="component" value="Unassembled WGS sequence"/>
</dbReference>
<keyword evidence="2" id="KW-1185">Reference proteome</keyword>
<accession>A0AAD9YFM5</accession>
<comment type="caution">
    <text evidence="1">The sequence shown here is derived from an EMBL/GenBank/DDBJ whole genome shotgun (WGS) entry which is preliminary data.</text>
</comment>
<proteinExistence type="predicted"/>